<evidence type="ECO:0000313" key="2">
    <source>
        <dbReference type="Proteomes" id="UP000004828"/>
    </source>
</evidence>
<comment type="caution">
    <text evidence="1">The sequence shown here is derived from an EMBL/GenBank/DDBJ whole genome shotgun (WGS) entry which is preliminary data.</text>
</comment>
<evidence type="ECO:0000313" key="1">
    <source>
        <dbReference type="EMBL" id="EEV03013.1"/>
    </source>
</evidence>
<protein>
    <submittedName>
        <fullName evidence="1">Uncharacterized protein</fullName>
    </submittedName>
</protein>
<reference evidence="1 2" key="1">
    <citation type="submission" date="2009-08" db="EMBL/GenBank/DDBJ databases">
        <authorList>
            <person name="Weinstock G."/>
            <person name="Sodergren E."/>
            <person name="Clifton S."/>
            <person name="Fulton L."/>
            <person name="Fulton B."/>
            <person name="Courtney L."/>
            <person name="Fronick C."/>
            <person name="Harrison M."/>
            <person name="Strong C."/>
            <person name="Farmer C."/>
            <person name="Delahaunty K."/>
            <person name="Markovic C."/>
            <person name="Hall O."/>
            <person name="Minx P."/>
            <person name="Tomlinson C."/>
            <person name="Mitreva M."/>
            <person name="Nelson J."/>
            <person name="Hou S."/>
            <person name="Wollam A."/>
            <person name="Pepin K.H."/>
            <person name="Johnson M."/>
            <person name="Bhonagiri V."/>
            <person name="Nash W.E."/>
            <person name="Warren W."/>
            <person name="Chinwalla A."/>
            <person name="Mardis E.R."/>
            <person name="Wilson R.K."/>
        </authorList>
    </citation>
    <scope>NUCLEOTIDE SEQUENCE [LARGE SCALE GENOMIC DNA]</scope>
    <source>
        <strain evidence="1 2">L1-82</strain>
    </source>
</reference>
<sequence length="39" mass="4277">MASRGFSSLFSILSAVMTADFHLLPNPLLNPGFTHLLLF</sequence>
<dbReference type="Proteomes" id="UP000004828">
    <property type="component" value="Unassembled WGS sequence"/>
</dbReference>
<dbReference type="HOGENOM" id="CLU_3316316_0_0_9"/>
<dbReference type="EMBL" id="ABYJ02000003">
    <property type="protein sequence ID" value="EEV03013.1"/>
    <property type="molecule type" value="Genomic_DNA"/>
</dbReference>
<proteinExistence type="predicted"/>
<dbReference type="AlphaFoldDB" id="C7G5D6"/>
<organism evidence="1 2">
    <name type="scientific">Roseburia intestinalis L1-82</name>
    <dbReference type="NCBI Taxonomy" id="536231"/>
    <lineage>
        <taxon>Bacteria</taxon>
        <taxon>Bacillati</taxon>
        <taxon>Bacillota</taxon>
        <taxon>Clostridia</taxon>
        <taxon>Lachnospirales</taxon>
        <taxon>Lachnospiraceae</taxon>
        <taxon>Roseburia</taxon>
    </lineage>
</organism>
<accession>C7G5D6</accession>
<name>C7G5D6_9FIRM</name>
<gene>
    <name evidence="1" type="ORF">ROSINTL182_05094</name>
</gene>